<protein>
    <submittedName>
        <fullName evidence="1">Uncharacterized protein</fullName>
    </submittedName>
</protein>
<keyword evidence="2" id="KW-1185">Reference proteome</keyword>
<organism evidence="1 2">
    <name type="scientific">Desmophyllum pertusum</name>
    <dbReference type="NCBI Taxonomy" id="174260"/>
    <lineage>
        <taxon>Eukaryota</taxon>
        <taxon>Metazoa</taxon>
        <taxon>Cnidaria</taxon>
        <taxon>Anthozoa</taxon>
        <taxon>Hexacorallia</taxon>
        <taxon>Scleractinia</taxon>
        <taxon>Caryophylliina</taxon>
        <taxon>Caryophylliidae</taxon>
        <taxon>Desmophyllum</taxon>
    </lineage>
</organism>
<reference evidence="1" key="1">
    <citation type="submission" date="2023-01" db="EMBL/GenBank/DDBJ databases">
        <title>Genome assembly of the deep-sea coral Lophelia pertusa.</title>
        <authorList>
            <person name="Herrera S."/>
            <person name="Cordes E."/>
        </authorList>
    </citation>
    <scope>NUCLEOTIDE SEQUENCE</scope>
    <source>
        <strain evidence="1">USNM1676648</strain>
        <tissue evidence="1">Polyp</tissue>
    </source>
</reference>
<proteinExistence type="predicted"/>
<evidence type="ECO:0000313" key="1">
    <source>
        <dbReference type="EMBL" id="KAJ7337182.1"/>
    </source>
</evidence>
<dbReference type="AlphaFoldDB" id="A0A9W9YG32"/>
<dbReference type="Proteomes" id="UP001163046">
    <property type="component" value="Unassembled WGS sequence"/>
</dbReference>
<gene>
    <name evidence="1" type="ORF">OS493_010038</name>
</gene>
<accession>A0A9W9YG32</accession>
<dbReference type="EMBL" id="MU827781">
    <property type="protein sequence ID" value="KAJ7337182.1"/>
    <property type="molecule type" value="Genomic_DNA"/>
</dbReference>
<comment type="caution">
    <text evidence="1">The sequence shown here is derived from an EMBL/GenBank/DDBJ whole genome shotgun (WGS) entry which is preliminary data.</text>
</comment>
<evidence type="ECO:0000313" key="2">
    <source>
        <dbReference type="Proteomes" id="UP001163046"/>
    </source>
</evidence>
<name>A0A9W9YG32_9CNID</name>
<feature type="non-terminal residue" evidence="1">
    <location>
        <position position="1"/>
    </location>
</feature>
<sequence length="56" mass="6139">MASHVDLATVSEFTRSVETRVVVVLMDGFMINTGKGQACMEHGRISGHGQYKAKEK</sequence>